<feature type="transmembrane region" description="Helical" evidence="7">
    <location>
        <begin position="76"/>
        <end position="95"/>
    </location>
</feature>
<reference evidence="10" key="1">
    <citation type="submission" date="2018-11" db="EMBL/GenBank/DDBJ databases">
        <title>Complete genome sequence of Paenibacillus sp. ML311-T8.</title>
        <authorList>
            <person name="Nam Y.-D."/>
            <person name="Kang J."/>
            <person name="Chung W.-H."/>
            <person name="Park Y.S."/>
        </authorList>
    </citation>
    <scope>NUCLEOTIDE SEQUENCE [LARGE SCALE GENOMIC DNA]</scope>
    <source>
        <strain evidence="10">ML311-T8</strain>
    </source>
</reference>
<dbReference type="SUPFAM" id="SSF161098">
    <property type="entry name" value="MetI-like"/>
    <property type="match status" value="1"/>
</dbReference>
<accession>A0A6B8RR84</accession>
<evidence type="ECO:0000313" key="10">
    <source>
        <dbReference type="Proteomes" id="UP000426246"/>
    </source>
</evidence>
<keyword evidence="10" id="KW-1185">Reference proteome</keyword>
<feature type="transmembrane region" description="Helical" evidence="7">
    <location>
        <begin position="240"/>
        <end position="261"/>
    </location>
</feature>
<comment type="similarity">
    <text evidence="7">Belongs to the binding-protein-dependent transport system permease family.</text>
</comment>
<evidence type="ECO:0000256" key="4">
    <source>
        <dbReference type="ARBA" id="ARBA00022692"/>
    </source>
</evidence>
<feature type="transmembrane region" description="Helical" evidence="7">
    <location>
        <begin position="138"/>
        <end position="161"/>
    </location>
</feature>
<dbReference type="InterPro" id="IPR000515">
    <property type="entry name" value="MetI-like"/>
</dbReference>
<dbReference type="RefSeq" id="WP_155703427.1">
    <property type="nucleotide sequence ID" value="NZ_CP034235.1"/>
</dbReference>
<dbReference type="AlphaFoldDB" id="A0A6B8RR84"/>
<dbReference type="OrthoDB" id="153186at2"/>
<dbReference type="InterPro" id="IPR050901">
    <property type="entry name" value="BP-dep_ABC_trans_perm"/>
</dbReference>
<dbReference type="Gene3D" id="1.10.3720.10">
    <property type="entry name" value="MetI-like"/>
    <property type="match status" value="1"/>
</dbReference>
<evidence type="ECO:0000256" key="6">
    <source>
        <dbReference type="ARBA" id="ARBA00023136"/>
    </source>
</evidence>
<dbReference type="EMBL" id="CP034235">
    <property type="protein sequence ID" value="QGQ98324.1"/>
    <property type="molecule type" value="Genomic_DNA"/>
</dbReference>
<comment type="subcellular location">
    <subcellularLocation>
        <location evidence="1 7">Cell membrane</location>
        <topology evidence="1 7">Multi-pass membrane protein</topology>
    </subcellularLocation>
</comment>
<keyword evidence="5 7" id="KW-1133">Transmembrane helix</keyword>
<name>A0A6B8RR84_9BACL</name>
<evidence type="ECO:0000256" key="2">
    <source>
        <dbReference type="ARBA" id="ARBA00022448"/>
    </source>
</evidence>
<evidence type="ECO:0000256" key="5">
    <source>
        <dbReference type="ARBA" id="ARBA00022989"/>
    </source>
</evidence>
<feature type="transmembrane region" description="Helical" evidence="7">
    <location>
        <begin position="12"/>
        <end position="34"/>
    </location>
</feature>
<dbReference type="InterPro" id="IPR035906">
    <property type="entry name" value="MetI-like_sf"/>
</dbReference>
<keyword evidence="4 7" id="KW-0812">Transmembrane</keyword>
<sequence length="276" mass="30837">MKTFKTGSLPLLLINIALCTIALIVLIPLFMILINSLKDTREAAMFSMKLPSVWKFSNYATVFEKGKLLNGYKNSINISLAVVLFINLFGSMAAFIIQRNTKQIAKWIYFAFIIGMIIPASIIPTIKVMQQLHINNTLIGIIFYYTATGLPFAVFLLAGFMKTIPKELDEAAIVDGSSSFTIYSRIVLPLLRTVLVTVSIITVMGVWNDFTGPFYLLTKSKDWTVVISVFNFKSTYVTDWGLVFADMTLVITPIIILYFLLQKHIVEGLTAGAFKG</sequence>
<gene>
    <name evidence="9" type="ORF">EHS13_27285</name>
</gene>
<evidence type="ECO:0000256" key="1">
    <source>
        <dbReference type="ARBA" id="ARBA00004651"/>
    </source>
</evidence>
<feature type="domain" description="ABC transmembrane type-1" evidence="8">
    <location>
        <begin position="72"/>
        <end position="261"/>
    </location>
</feature>
<dbReference type="Proteomes" id="UP000426246">
    <property type="component" value="Chromosome"/>
</dbReference>
<dbReference type="GO" id="GO:0055085">
    <property type="term" value="P:transmembrane transport"/>
    <property type="evidence" value="ECO:0007669"/>
    <property type="project" value="InterPro"/>
</dbReference>
<evidence type="ECO:0000259" key="8">
    <source>
        <dbReference type="PROSITE" id="PS50928"/>
    </source>
</evidence>
<dbReference type="KEGG" id="ppsc:EHS13_27285"/>
<dbReference type="PANTHER" id="PTHR32243">
    <property type="entry name" value="MALTOSE TRANSPORT SYSTEM PERMEASE-RELATED"/>
    <property type="match status" value="1"/>
</dbReference>
<keyword evidence="6 7" id="KW-0472">Membrane</keyword>
<dbReference type="GO" id="GO:0005886">
    <property type="term" value="C:plasma membrane"/>
    <property type="evidence" value="ECO:0007669"/>
    <property type="project" value="UniProtKB-SubCell"/>
</dbReference>
<evidence type="ECO:0000313" key="9">
    <source>
        <dbReference type="EMBL" id="QGQ98324.1"/>
    </source>
</evidence>
<keyword evidence="2 7" id="KW-0813">Transport</keyword>
<dbReference type="PROSITE" id="PS50928">
    <property type="entry name" value="ABC_TM1"/>
    <property type="match status" value="1"/>
</dbReference>
<dbReference type="PANTHER" id="PTHR32243:SF24">
    <property type="entry name" value="DIACETYLCHITOBIOSE UPTAKE SYSTEM PERMEASE PROTEIN NGCG"/>
    <property type="match status" value="1"/>
</dbReference>
<feature type="transmembrane region" description="Helical" evidence="7">
    <location>
        <begin position="107"/>
        <end position="126"/>
    </location>
</feature>
<evidence type="ECO:0000256" key="7">
    <source>
        <dbReference type="RuleBase" id="RU363032"/>
    </source>
</evidence>
<proteinExistence type="inferred from homology"/>
<dbReference type="Pfam" id="PF00528">
    <property type="entry name" value="BPD_transp_1"/>
    <property type="match status" value="1"/>
</dbReference>
<keyword evidence="3" id="KW-1003">Cell membrane</keyword>
<dbReference type="CDD" id="cd06261">
    <property type="entry name" value="TM_PBP2"/>
    <property type="match status" value="1"/>
</dbReference>
<feature type="transmembrane region" description="Helical" evidence="7">
    <location>
        <begin position="182"/>
        <end position="207"/>
    </location>
</feature>
<organism evidence="9 10">
    <name type="scientific">Paenibacillus psychroresistens</name>
    <dbReference type="NCBI Taxonomy" id="1778678"/>
    <lineage>
        <taxon>Bacteria</taxon>
        <taxon>Bacillati</taxon>
        <taxon>Bacillota</taxon>
        <taxon>Bacilli</taxon>
        <taxon>Bacillales</taxon>
        <taxon>Paenibacillaceae</taxon>
        <taxon>Paenibacillus</taxon>
    </lineage>
</organism>
<protein>
    <submittedName>
        <fullName evidence="9">Carbohydrate ABC transporter permease</fullName>
    </submittedName>
</protein>
<evidence type="ECO:0000256" key="3">
    <source>
        <dbReference type="ARBA" id="ARBA00022475"/>
    </source>
</evidence>